<evidence type="ECO:0000256" key="2">
    <source>
        <dbReference type="SAM" id="MobiDB-lite"/>
    </source>
</evidence>
<dbReference type="InterPro" id="IPR022190">
    <property type="entry name" value="DUF3716"/>
</dbReference>
<evidence type="ECO:0000256" key="1">
    <source>
        <dbReference type="SAM" id="Coils"/>
    </source>
</evidence>
<dbReference type="EMBL" id="SRPW01001235">
    <property type="protein sequence ID" value="KAG6004304.1"/>
    <property type="molecule type" value="Genomic_DNA"/>
</dbReference>
<dbReference type="OrthoDB" id="4800057at2759"/>
<feature type="region of interest" description="Disordered" evidence="2">
    <location>
        <begin position="420"/>
        <end position="439"/>
    </location>
</feature>
<feature type="region of interest" description="Disordered" evidence="2">
    <location>
        <begin position="121"/>
        <end position="142"/>
    </location>
</feature>
<feature type="region of interest" description="Disordered" evidence="2">
    <location>
        <begin position="637"/>
        <end position="693"/>
    </location>
</feature>
<dbReference type="Pfam" id="PF12511">
    <property type="entry name" value="DUF3716"/>
    <property type="match status" value="1"/>
</dbReference>
<accession>A0A9P7N9G2</accession>
<dbReference type="AlphaFoldDB" id="A0A9P7N9G2"/>
<feature type="region of interest" description="Disordered" evidence="2">
    <location>
        <begin position="885"/>
        <end position="905"/>
    </location>
</feature>
<reference evidence="3" key="1">
    <citation type="journal article" date="2020" name="bioRxiv">
        <title>Whole genome comparisons of ergot fungi reveals the divergence and evolution of species within the genus Claviceps are the result of varying mechanisms driving genome evolution and host range expansion.</title>
        <authorList>
            <person name="Wyka S.A."/>
            <person name="Mondo S.J."/>
            <person name="Liu M."/>
            <person name="Dettman J."/>
            <person name="Nalam V."/>
            <person name="Broders K.D."/>
        </authorList>
    </citation>
    <scope>NUCLEOTIDE SEQUENCE</scope>
    <source>
        <strain evidence="3">CCC 602</strain>
    </source>
</reference>
<keyword evidence="1" id="KW-0175">Coiled coil</keyword>
<proteinExistence type="predicted"/>
<feature type="compositionally biased region" description="Polar residues" evidence="2">
    <location>
        <begin position="420"/>
        <end position="434"/>
    </location>
</feature>
<feature type="region of interest" description="Disordered" evidence="2">
    <location>
        <begin position="386"/>
        <end position="409"/>
    </location>
</feature>
<feature type="compositionally biased region" description="Low complexity" evidence="2">
    <location>
        <begin position="677"/>
        <end position="688"/>
    </location>
</feature>
<sequence length="905" mass="103810">MDTLSKDDQRAVWDETERSFWQRFDDEDGFHHARSETQYRMQAAGIEDQLAELTERRTQLTGKQELLSKELTLVEEKIARIAETCDDKLTELYVLEQDYRKSEQQKLERRTQIATKMKSFFREKAESDQEPSSTRPDRQGFHDIVKNEARRIIPNRDAVHAEALQQATEVAQSTPTSFSAKPEMSALGIKPRNTLAHVVDCDGHAIGPVEEVEPWNHWVEAIRDVPVKRQIKIRRGRKFNQNHLATIYNRSEPKGVKWIACMIQATGQVQQQRCHSCDKNQGVFDDCVILGGPLFQKCGNCEWNRQGCHMSTMTTTKTPPPNAESNIFSPEPLVFRGPPPPPPLSLGRGRLRSIDGVYASHETIDGLEPIQLPTPKEHGFSNHLHQYSHPSHHHHPLHHHHHHQQQQQLYAAPSGFTPVNSCSRPPSREIQSPTVHPVQHPRRLLTPLAEITRNNLVLRHNHVVYTYPECVAGVPLAKIDESHPYWDPRWPSIQSIIAPQLDDWMVKHKKALIAKANGEGGSKKEQTLRQVNRGTTVLEFLEQGEISPYQLLSKRYTRSGKGNITAYDTVFRMCKTLQELANFRLDISPVEWLRHRLHEIILEEGVKFNYARTMHDFYHDPKFAALRLKNGFRSIGRPSGFTAGKRTGRRANANITSSTAKRRRRVHPQTHTPRTTPSASCSPISSPPQEDFNQSPILRQRRNHLPTAEPAHMAVLEGLKTLSPVSTPLNDEFYTDGFTDTDSWSGAPLQRLDWRVYQVKTRLFTSQPNVTQYWHWKEDERVFEHQVLQDTKPVIWGLLRAPVDFDIPLDDIVLVNWNIDALRVHLVMSLFGSSKMSQQDGKPRGDVMASFKRETTMRRFLSYCRQRRLKLAQIAADDMEQRWTEMQSETLSMPDEDANPADVAG</sequence>
<keyword evidence="4" id="KW-1185">Reference proteome</keyword>
<protein>
    <submittedName>
        <fullName evidence="3">Uncharacterized protein</fullName>
    </submittedName>
</protein>
<organism evidence="3 4">
    <name type="scientific">Claviceps pusilla</name>
    <dbReference type="NCBI Taxonomy" id="123648"/>
    <lineage>
        <taxon>Eukaryota</taxon>
        <taxon>Fungi</taxon>
        <taxon>Dikarya</taxon>
        <taxon>Ascomycota</taxon>
        <taxon>Pezizomycotina</taxon>
        <taxon>Sordariomycetes</taxon>
        <taxon>Hypocreomycetidae</taxon>
        <taxon>Hypocreales</taxon>
        <taxon>Clavicipitaceae</taxon>
        <taxon>Claviceps</taxon>
    </lineage>
</organism>
<gene>
    <name evidence="3" type="ORF">E4U43_000764</name>
</gene>
<evidence type="ECO:0000313" key="3">
    <source>
        <dbReference type="EMBL" id="KAG6004304.1"/>
    </source>
</evidence>
<comment type="caution">
    <text evidence="3">The sequence shown here is derived from an EMBL/GenBank/DDBJ whole genome shotgun (WGS) entry which is preliminary data.</text>
</comment>
<dbReference type="Proteomes" id="UP000748025">
    <property type="component" value="Unassembled WGS sequence"/>
</dbReference>
<name>A0A9P7N9G2_9HYPO</name>
<feature type="compositionally biased region" description="Basic residues" evidence="2">
    <location>
        <begin position="390"/>
        <end position="404"/>
    </location>
</feature>
<evidence type="ECO:0000313" key="4">
    <source>
        <dbReference type="Proteomes" id="UP000748025"/>
    </source>
</evidence>
<feature type="coiled-coil region" evidence="1">
    <location>
        <begin position="36"/>
        <end position="70"/>
    </location>
</feature>